<name>A0A4W5LJZ1_9TELE</name>
<evidence type="ECO:0000259" key="5">
    <source>
        <dbReference type="Pfam" id="PF03160"/>
    </source>
</evidence>
<dbReference type="Gene3D" id="2.60.40.2030">
    <property type="match status" value="1"/>
</dbReference>
<reference evidence="6" key="3">
    <citation type="submission" date="2025-09" db="UniProtKB">
        <authorList>
            <consortium name="Ensembl"/>
        </authorList>
    </citation>
    <scope>IDENTIFICATION</scope>
</reference>
<keyword evidence="3" id="KW-0106">Calcium</keyword>
<evidence type="ECO:0000256" key="2">
    <source>
        <dbReference type="ARBA" id="ARBA00022737"/>
    </source>
</evidence>
<evidence type="ECO:0000313" key="6">
    <source>
        <dbReference type="Ensembl" id="ENSHHUP00000026218.1"/>
    </source>
</evidence>
<feature type="transmembrane region" description="Helical" evidence="4">
    <location>
        <begin position="216"/>
        <end position="236"/>
    </location>
</feature>
<keyword evidence="4" id="KW-0472">Membrane</keyword>
<dbReference type="InterPro" id="IPR038081">
    <property type="entry name" value="CalX-like_sf"/>
</dbReference>
<protein>
    <recommendedName>
        <fullName evidence="5">Calx-beta domain-containing protein</fullName>
    </recommendedName>
</protein>
<dbReference type="GO" id="GO:0009653">
    <property type="term" value="P:anatomical structure morphogenesis"/>
    <property type="evidence" value="ECO:0007669"/>
    <property type="project" value="TreeGrafter"/>
</dbReference>
<evidence type="ECO:0000256" key="4">
    <source>
        <dbReference type="SAM" id="Phobius"/>
    </source>
</evidence>
<evidence type="ECO:0000313" key="7">
    <source>
        <dbReference type="Proteomes" id="UP000314982"/>
    </source>
</evidence>
<dbReference type="AlphaFoldDB" id="A0A4W5LJZ1"/>
<dbReference type="GeneTree" id="ENSGT00940000155313"/>
<keyword evidence="7" id="KW-1185">Reference proteome</keyword>
<reference evidence="7" key="1">
    <citation type="submission" date="2018-06" db="EMBL/GenBank/DDBJ databases">
        <title>Genome assembly of Danube salmon.</title>
        <authorList>
            <person name="Macqueen D.J."/>
            <person name="Gundappa M.K."/>
        </authorList>
    </citation>
    <scope>NUCLEOTIDE SEQUENCE [LARGE SCALE GENOMIC DNA]</scope>
</reference>
<evidence type="ECO:0000256" key="3">
    <source>
        <dbReference type="ARBA" id="ARBA00022837"/>
    </source>
</evidence>
<dbReference type="Ensembl" id="ENSHHUT00000027255.1">
    <property type="protein sequence ID" value="ENSHHUP00000026218.1"/>
    <property type="gene ID" value="ENSHHUG00000016610.1"/>
</dbReference>
<sequence length="250" mass="27100">PFPASFSSVKQCTGPFLSSIGSARGTVPSTVLSYSDYIARPEDQRSTLRFDRGDAERACRVLVIDDSLYEGAETFAVTLGNATGGLVRTEHDSAHVVILPHTPDEPVVYLGSSEYSVDESCSYLDVSVWRSGTDLSHDASVTLRSRSTQPVSALGRRTHYLSLSLSLFLSLSLSLSLFHVSLSFSSLTLSFALSLSLFSVSLSLSSLDLSSLSLSLSFSLFLSYFLLGILISLPSFHSTFSFPFFFLLPS</sequence>
<dbReference type="InterPro" id="IPR003644">
    <property type="entry name" value="Calx_beta"/>
</dbReference>
<feature type="transmembrane region" description="Helical" evidence="4">
    <location>
        <begin position="184"/>
        <end position="204"/>
    </location>
</feature>
<organism evidence="6 7">
    <name type="scientific">Hucho hucho</name>
    <name type="common">huchen</name>
    <dbReference type="NCBI Taxonomy" id="62062"/>
    <lineage>
        <taxon>Eukaryota</taxon>
        <taxon>Metazoa</taxon>
        <taxon>Chordata</taxon>
        <taxon>Craniata</taxon>
        <taxon>Vertebrata</taxon>
        <taxon>Euteleostomi</taxon>
        <taxon>Actinopterygii</taxon>
        <taxon>Neopterygii</taxon>
        <taxon>Teleostei</taxon>
        <taxon>Protacanthopterygii</taxon>
        <taxon>Salmoniformes</taxon>
        <taxon>Salmonidae</taxon>
        <taxon>Salmoninae</taxon>
        <taxon>Hucho</taxon>
    </lineage>
</organism>
<keyword evidence="1" id="KW-0732">Signal</keyword>
<evidence type="ECO:0000256" key="1">
    <source>
        <dbReference type="ARBA" id="ARBA00022729"/>
    </source>
</evidence>
<dbReference type="InterPro" id="IPR051561">
    <property type="entry name" value="FRAS1_ECM"/>
</dbReference>
<dbReference type="STRING" id="62062.ENSHHUP00000026218"/>
<proteinExistence type="predicted"/>
<dbReference type="GO" id="GO:0007154">
    <property type="term" value="P:cell communication"/>
    <property type="evidence" value="ECO:0007669"/>
    <property type="project" value="InterPro"/>
</dbReference>
<dbReference type="Pfam" id="PF03160">
    <property type="entry name" value="Calx-beta"/>
    <property type="match status" value="2"/>
</dbReference>
<dbReference type="GO" id="GO:0016020">
    <property type="term" value="C:membrane"/>
    <property type="evidence" value="ECO:0007669"/>
    <property type="project" value="InterPro"/>
</dbReference>
<dbReference type="SUPFAM" id="SSF141072">
    <property type="entry name" value="CalX-like"/>
    <property type="match status" value="1"/>
</dbReference>
<keyword evidence="4" id="KW-0812">Transmembrane</keyword>
<feature type="domain" description="Calx-beta" evidence="5">
    <location>
        <begin position="104"/>
        <end position="146"/>
    </location>
</feature>
<feature type="domain" description="Calx-beta" evidence="5">
    <location>
        <begin position="43"/>
        <end position="99"/>
    </location>
</feature>
<dbReference type="PANTHER" id="PTHR45739:SF8">
    <property type="entry name" value="FRAS1-RELATED EXTRACELLULAR MATRIX PROTEIN 1"/>
    <property type="match status" value="1"/>
</dbReference>
<keyword evidence="2" id="KW-0677">Repeat</keyword>
<reference evidence="6" key="2">
    <citation type="submission" date="2025-08" db="UniProtKB">
        <authorList>
            <consortium name="Ensembl"/>
        </authorList>
    </citation>
    <scope>IDENTIFICATION</scope>
</reference>
<accession>A0A4W5LJZ1</accession>
<dbReference type="PANTHER" id="PTHR45739">
    <property type="entry name" value="MATRIX PROTEIN, PUTATIVE-RELATED"/>
    <property type="match status" value="1"/>
</dbReference>
<dbReference type="Proteomes" id="UP000314982">
    <property type="component" value="Unassembled WGS sequence"/>
</dbReference>
<keyword evidence="4" id="KW-1133">Transmembrane helix</keyword>